<feature type="compositionally biased region" description="Polar residues" evidence="1">
    <location>
        <begin position="490"/>
        <end position="501"/>
    </location>
</feature>
<evidence type="ECO:0000259" key="3">
    <source>
        <dbReference type="PROSITE" id="PS51977"/>
    </source>
</evidence>
<dbReference type="OrthoDB" id="342264at2759"/>
<sequence length="800" mass="85750">MPSNGCLKKTVLTLIHPIDTFDPSWTKSQLEKWIDHAKGRAISKFTANTTHVVCTEKAYRQQFGEVRAAIAARKKGERLHIVSPEWLAQTLSQQKRAKEGEFSWETRLEKVGRKGRGRGRKKQVSSDTEVESGDEEEGVAVKGPKTAMRERRALREVMDREREVKRQAVLAEEKERREKVEREAVFRKGAKKARNEIFSDNHHIYMDATGFKYDIVMTKVDTRLNRNERYALTIYESNSQPHTYATNLHYAGTGIQPSNNVIAALGCSFPTAFHAFRKVFKEKTKVEWDERISYMTEIAEKRRKARAEGVGEAEGSVRGKAVSETEVVGGGGSGFARQGFVYHPPLYGPRGLLPEKPRVVGWPLGPAIPVPAASAKGKGKEGVRGAEEVELWMSGNNGTEGPSDGEFSGGPVAEPTSNGMSDWDAFMSGQFRTDAKAAADGEAAALALLPEDVGPVEYPFGACDARSLGEGTVEDDGMFGVEMGRGGDATDTSVSSPTEQHATPEMVPETQSFGATQLASDAAAGLEAFMKDLHETPNEDSSPSGTPADTGEDTAPSETPAGMEQAMDLGTSVSGEKAPAVYLGRSILGKRKGSPIRLEAEAGAEAGTGIEAEVEAEAGNEAGNEAHVGDGAEGETEAVAECFSEVGREAEAEAEAEVEMEAGEKSPKHPRLTSPEGEEEQEQEQEEEEEDFAEFHDALPGDEMMVDGDGDGADGLGTGDIGADAGAGTSPGEDESGYEVPRAMTAEAEEGKEGEEMGVGAADEASTPFVEETQMDEGLGMDVEVPITAETEMPDVKVAA</sequence>
<accession>A0A4U0WWY7</accession>
<dbReference type="InterPro" id="IPR001357">
    <property type="entry name" value="BRCT_dom"/>
</dbReference>
<evidence type="ECO:0000259" key="2">
    <source>
        <dbReference type="PROSITE" id="PS50172"/>
    </source>
</evidence>
<evidence type="ECO:0000256" key="1">
    <source>
        <dbReference type="SAM" id="MobiDB-lite"/>
    </source>
</evidence>
<dbReference type="PROSITE" id="PS51977">
    <property type="entry name" value="WGR"/>
    <property type="match status" value="1"/>
</dbReference>
<evidence type="ECO:0000313" key="5">
    <source>
        <dbReference type="Proteomes" id="UP000309340"/>
    </source>
</evidence>
<name>A0A4U0WWY7_9PEZI</name>
<dbReference type="Proteomes" id="UP000309340">
    <property type="component" value="Unassembled WGS sequence"/>
</dbReference>
<feature type="compositionally biased region" description="Basic residues" evidence="1">
    <location>
        <begin position="113"/>
        <end position="123"/>
    </location>
</feature>
<dbReference type="PROSITE" id="PS50172">
    <property type="entry name" value="BRCT"/>
    <property type="match status" value="1"/>
</dbReference>
<dbReference type="InterPro" id="IPR036420">
    <property type="entry name" value="BRCT_dom_sf"/>
</dbReference>
<feature type="domain" description="WGR" evidence="3">
    <location>
        <begin position="201"/>
        <end position="302"/>
    </location>
</feature>
<dbReference type="AlphaFoldDB" id="A0A4U0WWY7"/>
<feature type="compositionally biased region" description="Acidic residues" evidence="1">
    <location>
        <begin position="128"/>
        <end position="138"/>
    </location>
</feature>
<feature type="region of interest" description="Disordered" evidence="1">
    <location>
        <begin position="113"/>
        <end position="147"/>
    </location>
</feature>
<dbReference type="CDD" id="cd00027">
    <property type="entry name" value="BRCT"/>
    <property type="match status" value="1"/>
</dbReference>
<feature type="domain" description="BRCT" evidence="2">
    <location>
        <begin position="2"/>
        <end position="104"/>
    </location>
</feature>
<protein>
    <submittedName>
        <fullName evidence="4">Uncharacterized protein</fullName>
    </submittedName>
</protein>
<dbReference type="SUPFAM" id="SSF142921">
    <property type="entry name" value="WGR domain-like"/>
    <property type="match status" value="1"/>
</dbReference>
<feature type="region of interest" description="Disordered" evidence="1">
    <location>
        <begin position="648"/>
        <end position="800"/>
    </location>
</feature>
<feature type="compositionally biased region" description="Acidic residues" evidence="1">
    <location>
        <begin position="652"/>
        <end position="661"/>
    </location>
</feature>
<dbReference type="SUPFAM" id="SSF52113">
    <property type="entry name" value="BRCT domain"/>
    <property type="match status" value="1"/>
</dbReference>
<keyword evidence="5" id="KW-1185">Reference proteome</keyword>
<reference evidence="4 5" key="1">
    <citation type="submission" date="2017-03" db="EMBL/GenBank/DDBJ databases">
        <title>Genomes of endolithic fungi from Antarctica.</title>
        <authorList>
            <person name="Coleine C."/>
            <person name="Masonjones S."/>
            <person name="Stajich J.E."/>
        </authorList>
    </citation>
    <scope>NUCLEOTIDE SEQUENCE [LARGE SCALE GENOMIC DNA]</scope>
    <source>
        <strain evidence="4 5">CCFEE 5184</strain>
    </source>
</reference>
<organism evidence="4 5">
    <name type="scientific">Friedmanniomyces simplex</name>
    <dbReference type="NCBI Taxonomy" id="329884"/>
    <lineage>
        <taxon>Eukaryota</taxon>
        <taxon>Fungi</taxon>
        <taxon>Dikarya</taxon>
        <taxon>Ascomycota</taxon>
        <taxon>Pezizomycotina</taxon>
        <taxon>Dothideomycetes</taxon>
        <taxon>Dothideomycetidae</taxon>
        <taxon>Mycosphaerellales</taxon>
        <taxon>Teratosphaeriaceae</taxon>
        <taxon>Friedmanniomyces</taxon>
    </lineage>
</organism>
<gene>
    <name evidence="4" type="ORF">B0A55_08529</name>
</gene>
<dbReference type="InterPro" id="IPR036930">
    <property type="entry name" value="WGR_dom_sf"/>
</dbReference>
<evidence type="ECO:0000313" key="4">
    <source>
        <dbReference type="EMBL" id="TKA68272.1"/>
    </source>
</evidence>
<feature type="region of interest" description="Disordered" evidence="1">
    <location>
        <begin position="481"/>
        <end position="507"/>
    </location>
</feature>
<dbReference type="InterPro" id="IPR008893">
    <property type="entry name" value="WGR_domain"/>
</dbReference>
<comment type="caution">
    <text evidence="4">The sequence shown here is derived from an EMBL/GenBank/DDBJ whole genome shotgun (WGS) entry which is preliminary data.</text>
</comment>
<dbReference type="Gene3D" id="3.40.50.10190">
    <property type="entry name" value="BRCT domain"/>
    <property type="match status" value="1"/>
</dbReference>
<feature type="compositionally biased region" description="Acidic residues" evidence="1">
    <location>
        <begin position="676"/>
        <end position="692"/>
    </location>
</feature>
<proteinExistence type="predicted"/>
<dbReference type="STRING" id="329884.A0A4U0WWY7"/>
<feature type="region of interest" description="Disordered" evidence="1">
    <location>
        <begin position="534"/>
        <end position="562"/>
    </location>
</feature>
<dbReference type="EMBL" id="NAJQ01000520">
    <property type="protein sequence ID" value="TKA68272.1"/>
    <property type="molecule type" value="Genomic_DNA"/>
</dbReference>